<dbReference type="SUPFAM" id="SSF56349">
    <property type="entry name" value="DNA breaking-rejoining enzymes"/>
    <property type="match status" value="1"/>
</dbReference>
<proteinExistence type="inferred from homology"/>
<dbReference type="Gene3D" id="1.10.443.10">
    <property type="entry name" value="Intergrase catalytic core"/>
    <property type="match status" value="1"/>
</dbReference>
<dbReference type="Gene3D" id="1.10.150.130">
    <property type="match status" value="1"/>
</dbReference>
<dbReference type="PROSITE" id="PS51900">
    <property type="entry name" value="CB"/>
    <property type="match status" value="1"/>
</dbReference>
<dbReference type="InterPro" id="IPR004107">
    <property type="entry name" value="Integrase_SAM-like_N"/>
</dbReference>
<comment type="similarity">
    <text evidence="2">Belongs to the 'phage' integrase family.</text>
</comment>
<gene>
    <name evidence="9" type="ORF">H9742_14425</name>
</gene>
<feature type="domain" description="Tyr recombinase" evidence="7">
    <location>
        <begin position="151"/>
        <end position="331"/>
    </location>
</feature>
<dbReference type="PANTHER" id="PTHR30349">
    <property type="entry name" value="PHAGE INTEGRASE-RELATED"/>
    <property type="match status" value="1"/>
</dbReference>
<name>A0A9D1UCX7_9FIRM</name>
<evidence type="ECO:0000256" key="6">
    <source>
        <dbReference type="PROSITE-ProRule" id="PRU01248"/>
    </source>
</evidence>
<accession>A0A9D1UCX7</accession>
<dbReference type="GO" id="GO:0015074">
    <property type="term" value="P:DNA integration"/>
    <property type="evidence" value="ECO:0007669"/>
    <property type="project" value="UniProtKB-KW"/>
</dbReference>
<keyword evidence="4 6" id="KW-0238">DNA-binding</keyword>
<evidence type="ECO:0000259" key="8">
    <source>
        <dbReference type="PROSITE" id="PS51900"/>
    </source>
</evidence>
<feature type="domain" description="Core-binding (CB)" evidence="8">
    <location>
        <begin position="44"/>
        <end position="130"/>
    </location>
</feature>
<sequence length="337" mass="38201">MTAKERVKNNIMLKMRYHVDSSTLDILGNVLVQEFSGVEIAESETLPAAYADINHYIMELFWMQKAPKLSRKTAQYYMDTVNRLANTVQKPLTEVTSMDVERFLAGLAGNGAVSRNNHRRNLSAVFTWMRKSRIILENPCESIDPYKQVQKPIDHMEPEEYEQLKAGCRHPRDRALIEVLRSTAMRVGELEGAKISNLDWRTGQLLIYGEKGRTYRPVCLDSVAMKYLGDYLEARGAARGSGEALFTSLKDGQHKGLSRDGIRSAVNAIRKRAGMERRVYPHLFRKTTATNIVRRGGSVHDAGEYLGHKDRSTAGQYYAYVGSDHTMDIFKKYVATV</sequence>
<dbReference type="Pfam" id="PF00589">
    <property type="entry name" value="Phage_integrase"/>
    <property type="match status" value="1"/>
</dbReference>
<keyword evidence="5" id="KW-0233">DNA recombination</keyword>
<evidence type="ECO:0000256" key="5">
    <source>
        <dbReference type="ARBA" id="ARBA00023172"/>
    </source>
</evidence>
<reference evidence="9" key="1">
    <citation type="journal article" date="2021" name="PeerJ">
        <title>Extensive microbial diversity within the chicken gut microbiome revealed by metagenomics and culture.</title>
        <authorList>
            <person name="Gilroy R."/>
            <person name="Ravi A."/>
            <person name="Getino M."/>
            <person name="Pursley I."/>
            <person name="Horton D.L."/>
            <person name="Alikhan N.F."/>
            <person name="Baker D."/>
            <person name="Gharbi K."/>
            <person name="Hall N."/>
            <person name="Watson M."/>
            <person name="Adriaenssens E.M."/>
            <person name="Foster-Nyarko E."/>
            <person name="Jarju S."/>
            <person name="Secka A."/>
            <person name="Antonio M."/>
            <person name="Oren A."/>
            <person name="Chaudhuri R.R."/>
            <person name="La Ragione R."/>
            <person name="Hildebrand F."/>
            <person name="Pallen M.J."/>
        </authorList>
    </citation>
    <scope>NUCLEOTIDE SEQUENCE</scope>
    <source>
        <strain evidence="9">CHK195-6426</strain>
    </source>
</reference>
<dbReference type="InterPro" id="IPR010998">
    <property type="entry name" value="Integrase_recombinase_N"/>
</dbReference>
<reference evidence="9" key="2">
    <citation type="submission" date="2021-04" db="EMBL/GenBank/DDBJ databases">
        <authorList>
            <person name="Gilroy R."/>
        </authorList>
    </citation>
    <scope>NUCLEOTIDE SEQUENCE</scope>
    <source>
        <strain evidence="9">CHK195-6426</strain>
    </source>
</reference>
<dbReference type="AlphaFoldDB" id="A0A9D1UCX7"/>
<dbReference type="GO" id="GO:0006310">
    <property type="term" value="P:DNA recombination"/>
    <property type="evidence" value="ECO:0007669"/>
    <property type="project" value="UniProtKB-KW"/>
</dbReference>
<dbReference type="InterPro" id="IPR011010">
    <property type="entry name" value="DNA_brk_join_enz"/>
</dbReference>
<evidence type="ECO:0000256" key="2">
    <source>
        <dbReference type="ARBA" id="ARBA00008857"/>
    </source>
</evidence>
<evidence type="ECO:0000259" key="7">
    <source>
        <dbReference type="PROSITE" id="PS51898"/>
    </source>
</evidence>
<dbReference type="GO" id="GO:0003677">
    <property type="term" value="F:DNA binding"/>
    <property type="evidence" value="ECO:0007669"/>
    <property type="project" value="UniProtKB-UniRule"/>
</dbReference>
<dbReference type="Proteomes" id="UP000824265">
    <property type="component" value="Unassembled WGS sequence"/>
</dbReference>
<dbReference type="PROSITE" id="PS51898">
    <property type="entry name" value="TYR_RECOMBINASE"/>
    <property type="match status" value="1"/>
</dbReference>
<dbReference type="InterPro" id="IPR044068">
    <property type="entry name" value="CB"/>
</dbReference>
<evidence type="ECO:0000256" key="3">
    <source>
        <dbReference type="ARBA" id="ARBA00022908"/>
    </source>
</evidence>
<organism evidence="9 10">
    <name type="scientific">Candidatus Acetatifactor stercoripullorum</name>
    <dbReference type="NCBI Taxonomy" id="2838414"/>
    <lineage>
        <taxon>Bacteria</taxon>
        <taxon>Bacillati</taxon>
        <taxon>Bacillota</taxon>
        <taxon>Clostridia</taxon>
        <taxon>Lachnospirales</taxon>
        <taxon>Lachnospiraceae</taxon>
        <taxon>Acetatifactor</taxon>
    </lineage>
</organism>
<dbReference type="PANTHER" id="PTHR30349:SF41">
    <property type="entry name" value="INTEGRASE_RECOMBINASE PROTEIN MJ0367-RELATED"/>
    <property type="match status" value="1"/>
</dbReference>
<dbReference type="InterPro" id="IPR002104">
    <property type="entry name" value="Integrase_catalytic"/>
</dbReference>
<keyword evidence="3" id="KW-0229">DNA integration</keyword>
<evidence type="ECO:0000256" key="4">
    <source>
        <dbReference type="ARBA" id="ARBA00023125"/>
    </source>
</evidence>
<evidence type="ECO:0000256" key="1">
    <source>
        <dbReference type="ARBA" id="ARBA00003283"/>
    </source>
</evidence>
<dbReference type="EMBL" id="DXGH01000073">
    <property type="protein sequence ID" value="HIW82693.1"/>
    <property type="molecule type" value="Genomic_DNA"/>
</dbReference>
<dbReference type="InterPro" id="IPR013762">
    <property type="entry name" value="Integrase-like_cat_sf"/>
</dbReference>
<dbReference type="Pfam" id="PF13495">
    <property type="entry name" value="Phage_int_SAM_4"/>
    <property type="match status" value="1"/>
</dbReference>
<protein>
    <submittedName>
        <fullName evidence="9">Tyrosine-type recombinase/integrase</fullName>
    </submittedName>
</protein>
<dbReference type="InterPro" id="IPR050090">
    <property type="entry name" value="Tyrosine_recombinase_XerCD"/>
</dbReference>
<comment type="caution">
    <text evidence="9">The sequence shown here is derived from an EMBL/GenBank/DDBJ whole genome shotgun (WGS) entry which is preliminary data.</text>
</comment>
<comment type="function">
    <text evidence="1">Site-specific tyrosine recombinase, which acts by catalyzing the cutting and rejoining of the recombining DNA molecules.</text>
</comment>
<evidence type="ECO:0000313" key="10">
    <source>
        <dbReference type="Proteomes" id="UP000824265"/>
    </source>
</evidence>
<dbReference type="CDD" id="cd00397">
    <property type="entry name" value="DNA_BRE_C"/>
    <property type="match status" value="1"/>
</dbReference>
<evidence type="ECO:0000313" key="9">
    <source>
        <dbReference type="EMBL" id="HIW82693.1"/>
    </source>
</evidence>